<dbReference type="GO" id="GO:0044550">
    <property type="term" value="P:secondary metabolite biosynthetic process"/>
    <property type="evidence" value="ECO:0007669"/>
    <property type="project" value="TreeGrafter"/>
</dbReference>
<dbReference type="NCBIfam" id="NF006829">
    <property type="entry name" value="PRK09352.1"/>
    <property type="match status" value="1"/>
</dbReference>
<feature type="domain" description="Beta-ketoacyl-[acyl-carrier-protein] synthase III N-terminal" evidence="4">
    <location>
        <begin position="90"/>
        <end position="169"/>
    </location>
</feature>
<sequence>MTNEALAARTGVTAEWIVERTGIHERRFCESGQATSDLAGHAARRALEAAELPAELLDFIVVGTSTPDFPQPATAVVVQAALGADKAAAFDVNSVCASFVYALDTARGLLTADPNARYALVIGADIYSRQMNFDDHRSAVLFGDGAGAVVLGPVDDDHGILTSRLLSDGRLSELVKVAGGGSRSPLTPSSLLAGEGLFTMRGRAVREYVQQVVPDLLCAVLKECDLTVEDVDLVVPHQANAVLLRDCFSAAGVAPDKLHLTCPFYGNTAAASIPVTLDDVVRRRGIERGDVVVLLGVGGGMSAGASLHRWAGTTAGLSGVGDAERAVRS</sequence>
<dbReference type="EMBL" id="JACHGN010000004">
    <property type="protein sequence ID" value="MBB5132304.1"/>
    <property type="molecule type" value="Genomic_DNA"/>
</dbReference>
<dbReference type="Gene3D" id="3.40.47.10">
    <property type="match status" value="1"/>
</dbReference>
<dbReference type="EC" id="2.3.1.180" evidence="5"/>
<accession>A0A840NU93</accession>
<dbReference type="CDD" id="cd00830">
    <property type="entry name" value="KAS_III"/>
    <property type="match status" value="1"/>
</dbReference>
<dbReference type="InterPro" id="IPR013747">
    <property type="entry name" value="ACP_syn_III_C"/>
</dbReference>
<dbReference type="PANTHER" id="PTHR34069:SF2">
    <property type="entry name" value="BETA-KETOACYL-[ACYL-CARRIER-PROTEIN] SYNTHASE III"/>
    <property type="match status" value="1"/>
</dbReference>
<reference evidence="5 6" key="1">
    <citation type="submission" date="2020-08" db="EMBL/GenBank/DDBJ databases">
        <title>Genomic Encyclopedia of Type Strains, Phase IV (KMG-IV): sequencing the most valuable type-strain genomes for metagenomic binning, comparative biology and taxonomic classification.</title>
        <authorList>
            <person name="Goeker M."/>
        </authorList>
    </citation>
    <scope>NUCLEOTIDE SEQUENCE [LARGE SCALE GENOMIC DNA]</scope>
    <source>
        <strain evidence="5 6">DSM 45615</strain>
    </source>
</reference>
<feature type="domain" description="Beta-ketoacyl-[acyl-carrier-protein] synthase III C-terminal" evidence="3">
    <location>
        <begin position="221"/>
        <end position="310"/>
    </location>
</feature>
<evidence type="ECO:0000259" key="3">
    <source>
        <dbReference type="Pfam" id="PF08541"/>
    </source>
</evidence>
<dbReference type="GO" id="GO:0033818">
    <property type="term" value="F:beta-ketoacyl-acyl-carrier-protein synthase III activity"/>
    <property type="evidence" value="ECO:0007669"/>
    <property type="project" value="UniProtKB-EC"/>
</dbReference>
<evidence type="ECO:0000313" key="5">
    <source>
        <dbReference type="EMBL" id="MBB5132304.1"/>
    </source>
</evidence>
<protein>
    <submittedName>
        <fullName evidence="5">3-oxoacyl-[acyl-carrier-protein] synthase-3</fullName>
        <ecNumber evidence="5">2.3.1.180</ecNumber>
    </submittedName>
</protein>
<dbReference type="Proteomes" id="UP000578449">
    <property type="component" value="Unassembled WGS sequence"/>
</dbReference>
<dbReference type="PANTHER" id="PTHR34069">
    <property type="entry name" value="3-OXOACYL-[ACYL-CARRIER-PROTEIN] SYNTHASE 3"/>
    <property type="match status" value="1"/>
</dbReference>
<evidence type="ECO:0000256" key="2">
    <source>
        <dbReference type="ARBA" id="ARBA00023315"/>
    </source>
</evidence>
<keyword evidence="1 5" id="KW-0808">Transferase</keyword>
<keyword evidence="2 5" id="KW-0012">Acyltransferase</keyword>
<evidence type="ECO:0000256" key="1">
    <source>
        <dbReference type="ARBA" id="ARBA00022679"/>
    </source>
</evidence>
<evidence type="ECO:0000313" key="6">
    <source>
        <dbReference type="Proteomes" id="UP000578449"/>
    </source>
</evidence>
<organism evidence="5 6">
    <name type="scientific">Thermocatellispora tengchongensis</name>
    <dbReference type="NCBI Taxonomy" id="1073253"/>
    <lineage>
        <taxon>Bacteria</taxon>
        <taxon>Bacillati</taxon>
        <taxon>Actinomycetota</taxon>
        <taxon>Actinomycetes</taxon>
        <taxon>Streptosporangiales</taxon>
        <taxon>Streptosporangiaceae</taxon>
        <taxon>Thermocatellispora</taxon>
    </lineage>
</organism>
<dbReference type="Pfam" id="PF08545">
    <property type="entry name" value="ACP_syn_III"/>
    <property type="match status" value="1"/>
</dbReference>
<dbReference type="InterPro" id="IPR013751">
    <property type="entry name" value="ACP_syn_III_N"/>
</dbReference>
<name>A0A840NU93_9ACTN</name>
<dbReference type="SUPFAM" id="SSF53901">
    <property type="entry name" value="Thiolase-like"/>
    <property type="match status" value="1"/>
</dbReference>
<dbReference type="AlphaFoldDB" id="A0A840NU93"/>
<proteinExistence type="predicted"/>
<gene>
    <name evidence="5" type="ORF">HNP84_002020</name>
</gene>
<keyword evidence="6" id="KW-1185">Reference proteome</keyword>
<comment type="caution">
    <text evidence="5">The sequence shown here is derived from an EMBL/GenBank/DDBJ whole genome shotgun (WGS) entry which is preliminary data.</text>
</comment>
<dbReference type="Pfam" id="PF08541">
    <property type="entry name" value="ACP_syn_III_C"/>
    <property type="match status" value="1"/>
</dbReference>
<dbReference type="InterPro" id="IPR016039">
    <property type="entry name" value="Thiolase-like"/>
</dbReference>
<evidence type="ECO:0000259" key="4">
    <source>
        <dbReference type="Pfam" id="PF08545"/>
    </source>
</evidence>
<dbReference type="GO" id="GO:0004315">
    <property type="term" value="F:3-oxoacyl-[acyl-carrier-protein] synthase activity"/>
    <property type="evidence" value="ECO:0007669"/>
    <property type="project" value="InterPro"/>
</dbReference>
<dbReference type="GO" id="GO:0006633">
    <property type="term" value="P:fatty acid biosynthetic process"/>
    <property type="evidence" value="ECO:0007669"/>
    <property type="project" value="InterPro"/>
</dbReference>